<proteinExistence type="predicted"/>
<accession>A0A831RU79</accession>
<comment type="caution">
    <text evidence="1">The sequence shown here is derived from an EMBL/GenBank/DDBJ whole genome shotgun (WGS) entry which is preliminary data.</text>
</comment>
<sequence length="218" mass="24770">MVRIAFSERPGRHERHFIRKLDNVLFPRPIQDFSDEDLLDVQRMDHEELLVFLQSLRQLVGKAATLKPNEETEVILDLKSELEKHYEQACGLTDNQSANKQAIAQLIDVIMATVQRNAAGDSLAEQELAEESLARKTHFALLESPLVADLLHPQSVIEADELSAVLLTDPEDFVRPALELFDIDQRRLLTEDMQALLDSHGLKDAGMRERLNWLRTAG</sequence>
<dbReference type="EMBL" id="DRLF01000009">
    <property type="protein sequence ID" value="HEC05262.1"/>
    <property type="molecule type" value="Genomic_DNA"/>
</dbReference>
<gene>
    <name evidence="1" type="ORF">ENJ12_00285</name>
</gene>
<name>A0A831RU79_9GAMM</name>
<reference evidence="1" key="1">
    <citation type="journal article" date="2020" name="mSystems">
        <title>Genome- and Community-Level Interaction Insights into Carbon Utilization and Element Cycling Functions of Hydrothermarchaeota in Hydrothermal Sediment.</title>
        <authorList>
            <person name="Zhou Z."/>
            <person name="Liu Y."/>
            <person name="Xu W."/>
            <person name="Pan J."/>
            <person name="Luo Z.H."/>
            <person name="Li M."/>
        </authorList>
    </citation>
    <scope>NUCLEOTIDE SEQUENCE [LARGE SCALE GENOMIC DNA]</scope>
    <source>
        <strain evidence="1">HyVt-458</strain>
    </source>
</reference>
<organism evidence="1">
    <name type="scientific">Thiolapillus brandeum</name>
    <dbReference type="NCBI Taxonomy" id="1076588"/>
    <lineage>
        <taxon>Bacteria</taxon>
        <taxon>Pseudomonadati</taxon>
        <taxon>Pseudomonadota</taxon>
        <taxon>Gammaproteobacteria</taxon>
        <taxon>Chromatiales</taxon>
        <taxon>Sedimenticolaceae</taxon>
        <taxon>Thiolapillus</taxon>
    </lineage>
</organism>
<protein>
    <submittedName>
        <fullName evidence="1">Uncharacterized protein</fullName>
    </submittedName>
</protein>
<dbReference type="Proteomes" id="UP000886339">
    <property type="component" value="Unassembled WGS sequence"/>
</dbReference>
<dbReference type="AlphaFoldDB" id="A0A831RU79"/>
<evidence type="ECO:0000313" key="1">
    <source>
        <dbReference type="EMBL" id="HEC05262.1"/>
    </source>
</evidence>